<reference evidence="1 2" key="1">
    <citation type="submission" date="2019-10" db="EMBL/GenBank/DDBJ databases">
        <title>Taxonomy of Antarctic Massilia spp.: description of Massilia rubra sp. nov., Massilia aquatica sp. nov., Massilia mucilaginosa sp. nov., Massilia frigida sp. nov. isolated from streams, lakes and regoliths.</title>
        <authorList>
            <person name="Holochova P."/>
            <person name="Sedlacek I."/>
            <person name="Kralova S."/>
            <person name="Maslanova I."/>
            <person name="Busse H.-J."/>
            <person name="Stankova E."/>
            <person name="Vrbovska V."/>
            <person name="Kovarovic V."/>
            <person name="Bartak M."/>
            <person name="Svec P."/>
            <person name="Pantucek R."/>
        </authorList>
    </citation>
    <scope>NUCLEOTIDE SEQUENCE [LARGE SCALE GENOMIC DNA]</scope>
    <source>
        <strain evidence="1 2">CCM 8695</strain>
    </source>
</reference>
<organism evidence="1 2">
    <name type="scientific">Massilia frigida</name>
    <dbReference type="NCBI Taxonomy" id="2609281"/>
    <lineage>
        <taxon>Bacteria</taxon>
        <taxon>Pseudomonadati</taxon>
        <taxon>Pseudomonadota</taxon>
        <taxon>Betaproteobacteria</taxon>
        <taxon>Burkholderiales</taxon>
        <taxon>Oxalobacteraceae</taxon>
        <taxon>Telluria group</taxon>
        <taxon>Massilia</taxon>
    </lineage>
</organism>
<proteinExistence type="predicted"/>
<evidence type="ECO:0000313" key="2">
    <source>
        <dbReference type="Proteomes" id="UP000621455"/>
    </source>
</evidence>
<gene>
    <name evidence="1" type="ORF">F2P44_33265</name>
</gene>
<dbReference type="EMBL" id="WHJG01000086">
    <property type="protein sequence ID" value="NHZ84092.1"/>
    <property type="molecule type" value="Genomic_DNA"/>
</dbReference>
<feature type="non-terminal residue" evidence="1">
    <location>
        <position position="321"/>
    </location>
</feature>
<accession>A0ABX0NKF9</accession>
<protein>
    <submittedName>
        <fullName evidence="1">Uncharacterized protein</fullName>
    </submittedName>
</protein>
<dbReference type="RefSeq" id="WP_167094393.1">
    <property type="nucleotide sequence ID" value="NZ_WHJG01000086.1"/>
</dbReference>
<comment type="caution">
    <text evidence="1">The sequence shown here is derived from an EMBL/GenBank/DDBJ whole genome shotgun (WGS) entry which is preliminary data.</text>
</comment>
<dbReference type="Proteomes" id="UP000621455">
    <property type="component" value="Unassembled WGS sequence"/>
</dbReference>
<keyword evidence="2" id="KW-1185">Reference proteome</keyword>
<name>A0ABX0NKF9_9BURK</name>
<sequence length="321" mass="36850">MSSHQASIYEFPDDEDLWVVKWIDEFHQTHLLSRTAFVTVLLQKLQITSLGALARLSQADCMSLVGKPPEGKAQDFVQIYQAVGLLPSLTIGDVFQRKQRVGQLPYRMMSYAVLPGQSDDEEYRLKDELKKPPGWPEKWPYRVLNNSEYAGLAFRHPDTSSSPLNARCVVFRKRDGRHQNLFIIPRMTIFKAFYAPHTDMARAFSTGPWQRNLEHVICTADIESGQKTEVTHDGAQWNIVLRPRIDDDYCWLLAVLFFDPHGRTCANMIHTVSMQDRHNRANCKTIFLNWPASRERDFPSHFRDAGRILVGYGGGIMVNLI</sequence>
<evidence type="ECO:0000313" key="1">
    <source>
        <dbReference type="EMBL" id="NHZ84092.1"/>
    </source>
</evidence>